<dbReference type="EMBL" id="JADIKD010000009">
    <property type="protein sequence ID" value="MFK2917217.1"/>
    <property type="molecule type" value="Genomic_DNA"/>
</dbReference>
<organism evidence="11 12">
    <name type="scientific">Dyella koreensis</name>
    <dbReference type="NCBI Taxonomy" id="311235"/>
    <lineage>
        <taxon>Bacteria</taxon>
        <taxon>Pseudomonadati</taxon>
        <taxon>Pseudomonadota</taxon>
        <taxon>Gammaproteobacteria</taxon>
        <taxon>Lysobacterales</taxon>
        <taxon>Rhodanobacteraceae</taxon>
        <taxon>Dyella</taxon>
    </lineage>
</organism>
<keyword evidence="4 9" id="KW-0456">Lyase</keyword>
<dbReference type="RefSeq" id="WP_379985350.1">
    <property type="nucleotide sequence ID" value="NZ_JADIKD010000009.1"/>
</dbReference>
<evidence type="ECO:0000313" key="11">
    <source>
        <dbReference type="EMBL" id="MFK2917217.1"/>
    </source>
</evidence>
<evidence type="ECO:0000256" key="2">
    <source>
        <dbReference type="ARBA" id="ARBA00008133"/>
    </source>
</evidence>
<evidence type="ECO:0000256" key="3">
    <source>
        <dbReference type="ARBA" id="ARBA00013109"/>
    </source>
</evidence>
<dbReference type="CDD" id="cd06578">
    <property type="entry name" value="HemD"/>
    <property type="match status" value="1"/>
</dbReference>
<evidence type="ECO:0000313" key="12">
    <source>
        <dbReference type="Proteomes" id="UP001620408"/>
    </source>
</evidence>
<sequence>MQSRNTLPSYSLHGRVVVITRPAGTASSLARQVRVCGGVPLLLPGLSLRGVDDPSVASAALGEALKDEVLVFTSPAAVRFAARLRPLRTRAVVVAVGQGTARALRRLGVAALAPEERQDSEGLLAHPALSDVRGRRVALIGAPGGRGVLREQLAARGARLRELHVYRRVAPRLLRRHVAGVMALPSSARVLLSSAEALEHLRAQLPPEALATLCAATAVVSSERLADVARAAGFRRVLVAASALAADLLAAAAK</sequence>
<keyword evidence="12" id="KW-1185">Reference proteome</keyword>
<evidence type="ECO:0000256" key="8">
    <source>
        <dbReference type="ARBA" id="ARBA00048617"/>
    </source>
</evidence>
<dbReference type="PANTHER" id="PTHR38042:SF1">
    <property type="entry name" value="UROPORPHYRINOGEN-III SYNTHASE, CHLOROPLASTIC"/>
    <property type="match status" value="1"/>
</dbReference>
<comment type="function">
    <text evidence="6 9">Catalyzes cyclization of the linear tetrapyrrole, hydroxymethylbilane, to the macrocyclic uroporphyrinogen III.</text>
</comment>
<reference evidence="11 12" key="1">
    <citation type="submission" date="2020-10" db="EMBL/GenBank/DDBJ databases">
        <title>Phylogeny of dyella-like bacteria.</title>
        <authorList>
            <person name="Fu J."/>
        </authorList>
    </citation>
    <scope>NUCLEOTIDE SEQUENCE [LARGE SCALE GENOMIC DNA]</scope>
    <source>
        <strain evidence="11 12">BB4</strain>
    </source>
</reference>
<accession>A0ABW8K2T5</accession>
<dbReference type="InterPro" id="IPR003754">
    <property type="entry name" value="4pyrrol_synth_uPrphyn_synth"/>
</dbReference>
<comment type="pathway">
    <text evidence="1 9">Porphyrin-containing compound metabolism; protoporphyrin-IX biosynthesis; coproporphyrinogen-III from 5-aminolevulinate: step 3/4.</text>
</comment>
<dbReference type="PANTHER" id="PTHR38042">
    <property type="entry name" value="UROPORPHYRINOGEN-III SYNTHASE, CHLOROPLASTIC"/>
    <property type="match status" value="1"/>
</dbReference>
<evidence type="ECO:0000256" key="6">
    <source>
        <dbReference type="ARBA" id="ARBA00037589"/>
    </source>
</evidence>
<evidence type="ECO:0000256" key="9">
    <source>
        <dbReference type="RuleBase" id="RU366031"/>
    </source>
</evidence>
<comment type="similarity">
    <text evidence="2 9">Belongs to the uroporphyrinogen-III synthase family.</text>
</comment>
<protein>
    <recommendedName>
        <fullName evidence="7 9">Uroporphyrinogen-III synthase</fullName>
        <ecNumber evidence="3 9">4.2.1.75</ecNumber>
    </recommendedName>
</protein>
<gene>
    <name evidence="11" type="ORF">ISS97_08075</name>
</gene>
<dbReference type="Pfam" id="PF02602">
    <property type="entry name" value="HEM4"/>
    <property type="match status" value="1"/>
</dbReference>
<keyword evidence="5 9" id="KW-0627">Porphyrin biosynthesis</keyword>
<comment type="caution">
    <text evidence="11">The sequence shown here is derived from an EMBL/GenBank/DDBJ whole genome shotgun (WGS) entry which is preliminary data.</text>
</comment>
<proteinExistence type="inferred from homology"/>
<evidence type="ECO:0000256" key="4">
    <source>
        <dbReference type="ARBA" id="ARBA00023239"/>
    </source>
</evidence>
<evidence type="ECO:0000256" key="7">
    <source>
        <dbReference type="ARBA" id="ARBA00040167"/>
    </source>
</evidence>
<name>A0ABW8K2T5_9GAMM</name>
<dbReference type="Gene3D" id="3.40.50.10090">
    <property type="match status" value="2"/>
</dbReference>
<dbReference type="InterPro" id="IPR036108">
    <property type="entry name" value="4pyrrol_syn_uPrphyn_synt_sf"/>
</dbReference>
<evidence type="ECO:0000256" key="1">
    <source>
        <dbReference type="ARBA" id="ARBA00004772"/>
    </source>
</evidence>
<dbReference type="SUPFAM" id="SSF69618">
    <property type="entry name" value="HemD-like"/>
    <property type="match status" value="1"/>
</dbReference>
<evidence type="ECO:0000256" key="5">
    <source>
        <dbReference type="ARBA" id="ARBA00023244"/>
    </source>
</evidence>
<feature type="domain" description="Tetrapyrrole biosynthesis uroporphyrinogen III synthase" evidence="10">
    <location>
        <begin position="28"/>
        <end position="249"/>
    </location>
</feature>
<dbReference type="Proteomes" id="UP001620408">
    <property type="component" value="Unassembled WGS sequence"/>
</dbReference>
<comment type="catalytic activity">
    <reaction evidence="8 9">
        <text>hydroxymethylbilane = uroporphyrinogen III + H2O</text>
        <dbReference type="Rhea" id="RHEA:18965"/>
        <dbReference type="ChEBI" id="CHEBI:15377"/>
        <dbReference type="ChEBI" id="CHEBI:57308"/>
        <dbReference type="ChEBI" id="CHEBI:57845"/>
        <dbReference type="EC" id="4.2.1.75"/>
    </reaction>
</comment>
<dbReference type="EC" id="4.2.1.75" evidence="3 9"/>
<evidence type="ECO:0000259" key="10">
    <source>
        <dbReference type="Pfam" id="PF02602"/>
    </source>
</evidence>
<dbReference type="InterPro" id="IPR039793">
    <property type="entry name" value="UROS/Hem4"/>
</dbReference>